<name>A0A7W6FI47_9HYPH</name>
<evidence type="ECO:0000313" key="1">
    <source>
        <dbReference type="EMBL" id="MBB3914823.1"/>
    </source>
</evidence>
<dbReference type="Proteomes" id="UP000545490">
    <property type="component" value="Unassembled WGS sequence"/>
</dbReference>
<protein>
    <submittedName>
        <fullName evidence="2">DUF4304 domain-containing protein</fullName>
    </submittedName>
</protein>
<dbReference type="Proteomes" id="UP000272004">
    <property type="component" value="Unassembled WGS sequence"/>
</dbReference>
<accession>A0A7W6FI47</accession>
<dbReference type="EMBL" id="RJJU01000004">
    <property type="protein sequence ID" value="RUM14293.1"/>
    <property type="molecule type" value="Genomic_DNA"/>
</dbReference>
<evidence type="ECO:0000313" key="4">
    <source>
        <dbReference type="Proteomes" id="UP000272004"/>
    </source>
</evidence>
<evidence type="ECO:0000313" key="2">
    <source>
        <dbReference type="EMBL" id="RUM14293.1"/>
    </source>
</evidence>
<dbReference type="EMBL" id="RJJU01000004">
    <property type="protein sequence ID" value="RUM14711.1"/>
    <property type="molecule type" value="Genomic_DNA"/>
</dbReference>
<evidence type="ECO:0000313" key="3">
    <source>
        <dbReference type="EMBL" id="RUM14711.1"/>
    </source>
</evidence>
<dbReference type="InterPro" id="IPR025412">
    <property type="entry name" value="DUF4304"/>
</dbReference>
<comment type="caution">
    <text evidence="1">The sequence shown here is derived from an EMBL/GenBank/DDBJ whole genome shotgun (WGS) entry which is preliminary data.</text>
</comment>
<sequence length="205" mass="23083">MNKSAFLKLLATHLYPVLRAEGFKGSGQTLRRIQAPVVHVFNVQSSRDGSHCYLNLGAHLTFLPWEGGSSGEPNLISEAHCVFRDRMQPPPGPGHGWSYCSSPQEAEENVRFIVSEWERTGRAFFQRYTHYPDCFKRLLESESPERISPRAALHLARIAVELSDQDRARTFIKSGLAQASERATILKSELMSLAQKMSLDLGRQN</sequence>
<dbReference type="EMBL" id="JACIDG010000004">
    <property type="protein sequence ID" value="MBB3914823.1"/>
    <property type="molecule type" value="Genomic_DNA"/>
</dbReference>
<proteinExistence type="predicted"/>
<organism evidence="1 5">
    <name type="scientific">Rhizobium fabae</name>
    <dbReference type="NCBI Taxonomy" id="573179"/>
    <lineage>
        <taxon>Bacteria</taxon>
        <taxon>Pseudomonadati</taxon>
        <taxon>Pseudomonadota</taxon>
        <taxon>Alphaproteobacteria</taxon>
        <taxon>Hyphomicrobiales</taxon>
        <taxon>Rhizobiaceae</taxon>
        <taxon>Rhizobium/Agrobacterium group</taxon>
        <taxon>Rhizobium</taxon>
    </lineage>
</organism>
<dbReference type="RefSeq" id="WP_126823584.1">
    <property type="nucleotide sequence ID" value="NZ_JACIDG010000004.1"/>
</dbReference>
<dbReference type="Pfam" id="PF14137">
    <property type="entry name" value="DUF4304"/>
    <property type="match status" value="1"/>
</dbReference>
<gene>
    <name evidence="2" type="ORF">EFB14_06005</name>
    <name evidence="3" type="ORF">EFB14_08300</name>
    <name evidence="1" type="ORF">GGQ65_002105</name>
</gene>
<reference evidence="2 4" key="1">
    <citation type="submission" date="2018-11" db="EMBL/GenBank/DDBJ databases">
        <authorList>
            <person name="Huo Y."/>
        </authorList>
    </citation>
    <scope>NUCLEOTIDE SEQUENCE [LARGE SCALE GENOMIC DNA]</scope>
    <source>
        <strain evidence="2 4">CCBAU 33202</strain>
    </source>
</reference>
<evidence type="ECO:0000313" key="5">
    <source>
        <dbReference type="Proteomes" id="UP000545490"/>
    </source>
</evidence>
<keyword evidence="4" id="KW-1185">Reference proteome</keyword>
<reference evidence="1 5" key="2">
    <citation type="submission" date="2020-08" db="EMBL/GenBank/DDBJ databases">
        <title>Genomic Encyclopedia of Type Strains, Phase IV (KMG-IV): sequencing the most valuable type-strain genomes for metagenomic binning, comparative biology and taxonomic classification.</title>
        <authorList>
            <person name="Goeker M."/>
        </authorList>
    </citation>
    <scope>NUCLEOTIDE SEQUENCE [LARGE SCALE GENOMIC DNA]</scope>
    <source>
        <strain evidence="1 5">DSM 19331</strain>
    </source>
</reference>
<dbReference type="AlphaFoldDB" id="A0A7W6FI47"/>